<dbReference type="AlphaFoldDB" id="F2EJG6"/>
<reference evidence="1" key="1">
    <citation type="journal article" date="2011" name="Plant Physiol.">
        <title>Comprehensive sequence analysis of 24,783 barley full-length cDNAs derived from 12 clone libraries.</title>
        <authorList>
            <person name="Matsumoto T."/>
            <person name="Tanaka T."/>
            <person name="Sakai H."/>
            <person name="Amano N."/>
            <person name="Kanamori H."/>
            <person name="Kurita K."/>
            <person name="Kikuta A."/>
            <person name="Kamiya K."/>
            <person name="Yamamoto M."/>
            <person name="Ikawa H."/>
            <person name="Fujii N."/>
            <person name="Hori K."/>
            <person name="Itoh T."/>
            <person name="Sato K."/>
        </authorList>
    </citation>
    <scope>NUCLEOTIDE SEQUENCE</scope>
    <source>
        <tissue evidence="1">Flower</tissue>
    </source>
</reference>
<sequence>MCGEAVADAKASSCGGLRYGAMKRGSGRLGVDGVVKSPDPSRCKLGERLMEGGCLRPPDLYRISSWSLGWEAIWGSIKLEGVGLHRVWVSCSAAVVFLRQFRRRKTLALSIFGLSREDDGPTCYFVFLSWSSQL</sequence>
<dbReference type="EMBL" id="AK376293">
    <property type="protein sequence ID" value="BAK07488.1"/>
    <property type="molecule type" value="mRNA"/>
</dbReference>
<name>F2EJG6_HORVV</name>
<protein>
    <submittedName>
        <fullName evidence="1">Predicted protein</fullName>
    </submittedName>
</protein>
<evidence type="ECO:0000313" key="1">
    <source>
        <dbReference type="EMBL" id="BAK07488.1"/>
    </source>
</evidence>
<proteinExistence type="evidence at transcript level"/>
<organism evidence="1">
    <name type="scientific">Hordeum vulgare subsp. vulgare</name>
    <name type="common">Domesticated barley</name>
    <dbReference type="NCBI Taxonomy" id="112509"/>
    <lineage>
        <taxon>Eukaryota</taxon>
        <taxon>Viridiplantae</taxon>
        <taxon>Streptophyta</taxon>
        <taxon>Embryophyta</taxon>
        <taxon>Tracheophyta</taxon>
        <taxon>Spermatophyta</taxon>
        <taxon>Magnoliopsida</taxon>
        <taxon>Liliopsida</taxon>
        <taxon>Poales</taxon>
        <taxon>Poaceae</taxon>
        <taxon>BOP clade</taxon>
        <taxon>Pooideae</taxon>
        <taxon>Triticodae</taxon>
        <taxon>Triticeae</taxon>
        <taxon>Hordeinae</taxon>
        <taxon>Hordeum</taxon>
    </lineage>
</organism>
<accession>F2EJG6</accession>